<gene>
    <name evidence="1" type="ORF">BACCOPRO_02076</name>
</gene>
<name>S0FDN4_9BACT</name>
<dbReference type="AlphaFoldDB" id="S0FDN4"/>
<dbReference type="EMBL" id="ACBW01000145">
    <property type="protein sequence ID" value="EEF76571.1"/>
    <property type="molecule type" value="Genomic_DNA"/>
</dbReference>
<keyword evidence="2" id="KW-1185">Reference proteome</keyword>
<protein>
    <submittedName>
        <fullName evidence="1">Uncharacterized protein</fullName>
    </submittedName>
</protein>
<evidence type="ECO:0000313" key="1">
    <source>
        <dbReference type="EMBL" id="EEF76571.1"/>
    </source>
</evidence>
<comment type="caution">
    <text evidence="1">The sequence shown here is derived from an EMBL/GenBank/DDBJ whole genome shotgun (WGS) entry which is preliminary data.</text>
</comment>
<sequence>MYSCHSVCSDMLFTIGQSCNVLFLNHIEYTERSYPHGFRLICTVFVTLYRKPWKCRRNGVQSPAFLVNYTYICRIVSTYV</sequence>
<proteinExistence type="predicted"/>
<evidence type="ECO:0000313" key="2">
    <source>
        <dbReference type="Proteomes" id="UP000014073"/>
    </source>
</evidence>
<accession>S0FDN4</accession>
<dbReference type="STRING" id="547042.BACCOPRO_02076"/>
<organism evidence="1 2">
    <name type="scientific">Phocaeicola coprophilus DSM 18228 = JCM 13818</name>
    <dbReference type="NCBI Taxonomy" id="547042"/>
    <lineage>
        <taxon>Bacteria</taxon>
        <taxon>Pseudomonadati</taxon>
        <taxon>Bacteroidota</taxon>
        <taxon>Bacteroidia</taxon>
        <taxon>Bacteroidales</taxon>
        <taxon>Bacteroidaceae</taxon>
        <taxon>Phocaeicola</taxon>
    </lineage>
</organism>
<dbReference type="Proteomes" id="UP000014073">
    <property type="component" value="Unassembled WGS sequence"/>
</dbReference>
<reference evidence="1 2" key="1">
    <citation type="submission" date="2008-12" db="EMBL/GenBank/DDBJ databases">
        <authorList>
            <person name="Fulton L."/>
            <person name="Clifton S."/>
            <person name="Fulton B."/>
            <person name="Xu J."/>
            <person name="Minx P."/>
            <person name="Pepin K.H."/>
            <person name="Johnson M."/>
            <person name="Bhonagiri V."/>
            <person name="Nash W.E."/>
            <person name="Mardis E.R."/>
            <person name="Wilson R.K."/>
        </authorList>
    </citation>
    <scope>NUCLEOTIDE SEQUENCE [LARGE SCALE GENOMIC DNA]</scope>
    <source>
        <strain evidence="1 2">DSM 18228</strain>
    </source>
</reference>
<dbReference type="HOGENOM" id="CLU_2582304_0_0_10"/>